<keyword evidence="2" id="KW-0812">Transmembrane</keyword>
<evidence type="ECO:0000313" key="4">
    <source>
        <dbReference type="Proteomes" id="UP000236751"/>
    </source>
</evidence>
<dbReference type="InterPro" id="IPR011744">
    <property type="entry name" value="ATPase_gene1"/>
</dbReference>
<feature type="compositionally biased region" description="Basic and acidic residues" evidence="1">
    <location>
        <begin position="23"/>
        <end position="35"/>
    </location>
</feature>
<evidence type="ECO:0000313" key="3">
    <source>
        <dbReference type="EMBL" id="SEG00519.1"/>
    </source>
</evidence>
<sequence length="177" mass="19827">MKDEPEEATGEKSGMKVPAGLRGKREEREGKEKREAEFSRRIKVKAARKLRARRAGNRNTEMVWAGLGMIGLVGWGISVPTVLGVALGIWLDRRFPGGYSWTLTLLFAGLLVGCLNAWRWIVREEQLTRRKESQEVAAQERGSKSKNETSDATREMGKQDGVNKANRKITENEQGEG</sequence>
<dbReference type="NCBIfam" id="TIGR02230">
    <property type="entry name" value="ATPase_gene1"/>
    <property type="match status" value="1"/>
</dbReference>
<keyword evidence="2" id="KW-0472">Membrane</keyword>
<dbReference type="AlphaFoldDB" id="A0A1H5WLL0"/>
<dbReference type="EMBL" id="FNVK01000021">
    <property type="protein sequence ID" value="SEG00519.1"/>
    <property type="molecule type" value="Genomic_DNA"/>
</dbReference>
<evidence type="ECO:0000256" key="2">
    <source>
        <dbReference type="SAM" id="Phobius"/>
    </source>
</evidence>
<dbReference type="RefSeq" id="WP_074775386.1">
    <property type="nucleotide sequence ID" value="NC_007614.1"/>
</dbReference>
<gene>
    <name evidence="3" type="ORF">SAMN05216403_12131</name>
</gene>
<protein>
    <submittedName>
        <fullName evidence="3">ATP synthase protein I</fullName>
    </submittedName>
</protein>
<keyword evidence="2" id="KW-1133">Transmembrane helix</keyword>
<proteinExistence type="predicted"/>
<feature type="region of interest" description="Disordered" evidence="1">
    <location>
        <begin position="131"/>
        <end position="177"/>
    </location>
</feature>
<evidence type="ECO:0000256" key="1">
    <source>
        <dbReference type="SAM" id="MobiDB-lite"/>
    </source>
</evidence>
<feature type="compositionally biased region" description="Basic and acidic residues" evidence="1">
    <location>
        <begin position="141"/>
        <end position="158"/>
    </location>
</feature>
<feature type="transmembrane region" description="Helical" evidence="2">
    <location>
        <begin position="63"/>
        <end position="91"/>
    </location>
</feature>
<dbReference type="InterPro" id="IPR032820">
    <property type="entry name" value="ATPase_put"/>
</dbReference>
<dbReference type="Pfam" id="PF09527">
    <property type="entry name" value="ATPase_gene1"/>
    <property type="match status" value="1"/>
</dbReference>
<feature type="transmembrane region" description="Helical" evidence="2">
    <location>
        <begin position="103"/>
        <end position="122"/>
    </location>
</feature>
<reference evidence="3 4" key="1">
    <citation type="submission" date="2016-10" db="EMBL/GenBank/DDBJ databases">
        <authorList>
            <person name="de Groot N.N."/>
        </authorList>
    </citation>
    <scope>NUCLEOTIDE SEQUENCE [LARGE SCALE GENOMIC DNA]</scope>
    <source>
        <strain evidence="3 4">Nl13</strain>
    </source>
</reference>
<name>A0A1H5WLL0_NITMU</name>
<feature type="compositionally biased region" description="Basic and acidic residues" evidence="1">
    <location>
        <begin position="1"/>
        <end position="14"/>
    </location>
</feature>
<accession>A0A1H5WLL0</accession>
<dbReference type="Proteomes" id="UP000236751">
    <property type="component" value="Unassembled WGS sequence"/>
</dbReference>
<feature type="region of interest" description="Disordered" evidence="1">
    <location>
        <begin position="1"/>
        <end position="35"/>
    </location>
</feature>
<organism evidence="3 4">
    <name type="scientific">Nitrosospira multiformis (strain ATCC 25196 / NCIMB 11849 / C 71)</name>
    <dbReference type="NCBI Taxonomy" id="323848"/>
    <lineage>
        <taxon>Bacteria</taxon>
        <taxon>Pseudomonadati</taxon>
        <taxon>Pseudomonadota</taxon>
        <taxon>Betaproteobacteria</taxon>
        <taxon>Nitrosomonadales</taxon>
        <taxon>Nitrosomonadaceae</taxon>
        <taxon>Nitrosospira</taxon>
    </lineage>
</organism>